<dbReference type="Proteomes" id="UP000054532">
    <property type="component" value="Unassembled WGS sequence"/>
</dbReference>
<dbReference type="AlphaFoldDB" id="W2MYR2"/>
<dbReference type="EMBL" id="KI694056">
    <property type="protein sequence ID" value="ETM41501.1"/>
    <property type="molecule type" value="Genomic_DNA"/>
</dbReference>
<sequence>MTEKLKAVIMRWDAKPKTIKRWLQKEKNPVWAFHRMDLENAGDDLFEKKQFKKLIQQAKRNPETTSLATHLQGELTQYWITMKKDPGEIYRKFQLDEIQSKKDIFNKPEFAAWVNYADQLNVTHPGLPVSKTSTLTKFFTDDDLLKFTLAVKKLDGTRNVANSVEDDVLRFWVKSGKTPDKTLVDLRLDKITSMDNPMWNTWAKYTVTYIESYPNKAIDQVATLTQRFGDEQVATFIVALKTEGRMEELATKLQAAQFNIWLDHRESVQNILVKLRLSRTDLHAYHNPLFDTLVSYMAAVVSNNPKIYRCCSMH</sequence>
<protein>
    <recommendedName>
        <fullName evidence="2">RxLR effector protein</fullName>
    </recommendedName>
</protein>
<proteinExistence type="predicted"/>
<name>W2MYR2_PHYNI</name>
<accession>W2MYR2</accession>
<evidence type="ECO:0008006" key="2">
    <source>
        <dbReference type="Google" id="ProtNLM"/>
    </source>
</evidence>
<dbReference type="VEuPathDB" id="FungiDB:PPTG_03254"/>
<evidence type="ECO:0000313" key="1">
    <source>
        <dbReference type="EMBL" id="ETM41501.1"/>
    </source>
</evidence>
<reference evidence="1" key="1">
    <citation type="submission" date="2013-11" db="EMBL/GenBank/DDBJ databases">
        <title>The Genome Sequence of Phytophthora parasitica IAC_01/95.</title>
        <authorList>
            <consortium name="The Broad Institute Genomics Platform"/>
            <person name="Russ C."/>
            <person name="Tyler B."/>
            <person name="Panabieres F."/>
            <person name="Shan W."/>
            <person name="Tripathy S."/>
            <person name="Grunwald N."/>
            <person name="Machado M."/>
            <person name="Johnson C.S."/>
            <person name="Arredondo F."/>
            <person name="Hong C."/>
            <person name="Coffey M."/>
            <person name="Young S.K."/>
            <person name="Zeng Q."/>
            <person name="Gargeya S."/>
            <person name="Fitzgerald M."/>
            <person name="Abouelleil A."/>
            <person name="Alvarado L."/>
            <person name="Chapman S.B."/>
            <person name="Gainer-Dewar J."/>
            <person name="Goldberg J."/>
            <person name="Griggs A."/>
            <person name="Gujja S."/>
            <person name="Hansen M."/>
            <person name="Howarth C."/>
            <person name="Imamovic A."/>
            <person name="Ireland A."/>
            <person name="Larimer J."/>
            <person name="McCowan C."/>
            <person name="Murphy C."/>
            <person name="Pearson M."/>
            <person name="Poon T.W."/>
            <person name="Priest M."/>
            <person name="Roberts A."/>
            <person name="Saif S."/>
            <person name="Shea T."/>
            <person name="Sykes S."/>
            <person name="Wortman J."/>
            <person name="Nusbaum C."/>
            <person name="Birren B."/>
        </authorList>
    </citation>
    <scope>NUCLEOTIDE SEQUENCE [LARGE SCALE GENOMIC DNA]</scope>
    <source>
        <strain evidence="1">IAC_01/95</strain>
    </source>
</reference>
<gene>
    <name evidence="1" type="ORF">L914_12722</name>
</gene>
<organism evidence="1">
    <name type="scientific">Phytophthora nicotianae</name>
    <name type="common">Potato buckeye rot agent</name>
    <name type="synonym">Phytophthora parasitica</name>
    <dbReference type="NCBI Taxonomy" id="4792"/>
    <lineage>
        <taxon>Eukaryota</taxon>
        <taxon>Sar</taxon>
        <taxon>Stramenopiles</taxon>
        <taxon>Oomycota</taxon>
        <taxon>Peronosporomycetes</taxon>
        <taxon>Peronosporales</taxon>
        <taxon>Peronosporaceae</taxon>
        <taxon>Phytophthora</taxon>
    </lineage>
</organism>